<organism evidence="8 9">
    <name type="scientific">Paraglaciecola mesophila</name>
    <dbReference type="NCBI Taxonomy" id="197222"/>
    <lineage>
        <taxon>Bacteria</taxon>
        <taxon>Pseudomonadati</taxon>
        <taxon>Pseudomonadota</taxon>
        <taxon>Gammaproteobacteria</taxon>
        <taxon>Alteromonadales</taxon>
        <taxon>Alteromonadaceae</taxon>
        <taxon>Paraglaciecola</taxon>
    </lineage>
</organism>
<comment type="similarity">
    <text evidence="2">Belongs to the Smp family.</text>
</comment>
<evidence type="ECO:0000256" key="5">
    <source>
        <dbReference type="ARBA" id="ARBA00022989"/>
    </source>
</evidence>
<feature type="transmembrane region" description="Helical" evidence="7">
    <location>
        <begin position="194"/>
        <end position="211"/>
    </location>
</feature>
<evidence type="ECO:0000313" key="8">
    <source>
        <dbReference type="EMBL" id="MEM5497059.1"/>
    </source>
</evidence>
<evidence type="ECO:0000256" key="2">
    <source>
        <dbReference type="ARBA" id="ARBA00005362"/>
    </source>
</evidence>
<keyword evidence="9" id="KW-1185">Reference proteome</keyword>
<evidence type="ECO:0000256" key="7">
    <source>
        <dbReference type="SAM" id="Phobius"/>
    </source>
</evidence>
<evidence type="ECO:0000313" key="9">
    <source>
        <dbReference type="Proteomes" id="UP001461163"/>
    </source>
</evidence>
<gene>
    <name evidence="8" type="ORF">WNY77_06590</name>
</gene>
<evidence type="ECO:0000256" key="1">
    <source>
        <dbReference type="ARBA" id="ARBA00004236"/>
    </source>
</evidence>
<sequence>MCFTREISWQSDALPLLSRNMSMAKSLLHTADLHIHSRYSIFKRIINLVIVIVMVLLFVNLWFVDNDNAQNWQNKQSTQLGNSLGLISSQIIAQPLIDRDKARIDQVLKILLNDPHVDAVAVYDQYGQQVAQQGVESSIVAQYQSNEQNTPLVFVKDIRVEKQIYGYVRLLLSEQTVMALHSEYQSQLRQQTQVLGILAALAALLITRIFYKVRFRRYIHPSDAEKVTH</sequence>
<evidence type="ECO:0000256" key="3">
    <source>
        <dbReference type="ARBA" id="ARBA00022475"/>
    </source>
</evidence>
<protein>
    <submittedName>
        <fullName evidence="8">AhpA/YtjB family protein</fullName>
    </submittedName>
</protein>
<proteinExistence type="inferred from homology"/>
<keyword evidence="4 7" id="KW-0812">Transmembrane</keyword>
<keyword evidence="6 7" id="KW-0472">Membrane</keyword>
<dbReference type="InterPro" id="IPR019305">
    <property type="entry name" value="Uncharacterised_Smp"/>
</dbReference>
<comment type="subcellular location">
    <subcellularLocation>
        <location evidence="1">Cell membrane</location>
    </subcellularLocation>
</comment>
<dbReference type="EMBL" id="JBBMQS010000003">
    <property type="protein sequence ID" value="MEM5497059.1"/>
    <property type="molecule type" value="Genomic_DNA"/>
</dbReference>
<evidence type="ECO:0000256" key="4">
    <source>
        <dbReference type="ARBA" id="ARBA00022692"/>
    </source>
</evidence>
<dbReference type="Pfam" id="PF10144">
    <property type="entry name" value="SMP_2"/>
    <property type="match status" value="1"/>
</dbReference>
<keyword evidence="5 7" id="KW-1133">Transmembrane helix</keyword>
<reference evidence="8 9" key="1">
    <citation type="submission" date="2024-03" db="EMBL/GenBank/DDBJ databases">
        <title>Community enrichment and isolation of bacterial strains for fucoidan degradation.</title>
        <authorList>
            <person name="Sichert A."/>
        </authorList>
    </citation>
    <scope>NUCLEOTIDE SEQUENCE [LARGE SCALE GENOMIC DNA]</scope>
    <source>
        <strain evidence="8 9">AS12</strain>
    </source>
</reference>
<comment type="caution">
    <text evidence="8">The sequence shown here is derived from an EMBL/GenBank/DDBJ whole genome shotgun (WGS) entry which is preliminary data.</text>
</comment>
<evidence type="ECO:0000256" key="6">
    <source>
        <dbReference type="ARBA" id="ARBA00023136"/>
    </source>
</evidence>
<name>A0ABU9ST49_9ALTE</name>
<accession>A0ABU9ST49</accession>
<keyword evidence="3" id="KW-1003">Cell membrane</keyword>
<feature type="transmembrane region" description="Helical" evidence="7">
    <location>
        <begin position="45"/>
        <end position="64"/>
    </location>
</feature>
<dbReference type="Proteomes" id="UP001461163">
    <property type="component" value="Unassembled WGS sequence"/>
</dbReference>